<dbReference type="NCBIfam" id="TIGR00689">
    <property type="entry name" value="rpiB_lacA_lacB"/>
    <property type="match status" value="1"/>
</dbReference>
<dbReference type="Gene3D" id="3.40.1400.10">
    <property type="entry name" value="Sugar-phosphate isomerase, RpiB/LacA/LacB"/>
    <property type="match status" value="1"/>
</dbReference>
<dbReference type="PATRIC" id="fig|1619039.3.peg.382"/>
<name>A0A0G1CFE7_9BACT</name>
<dbReference type="GO" id="GO:0004751">
    <property type="term" value="F:ribose-5-phosphate isomerase activity"/>
    <property type="evidence" value="ECO:0007669"/>
    <property type="project" value="TreeGrafter"/>
</dbReference>
<dbReference type="InterPro" id="IPR003500">
    <property type="entry name" value="RpiB_LacA_LacB"/>
</dbReference>
<proteinExistence type="inferred from homology"/>
<evidence type="ECO:0000256" key="1">
    <source>
        <dbReference type="ARBA" id="ARBA00008754"/>
    </source>
</evidence>
<dbReference type="GO" id="GO:0019316">
    <property type="term" value="P:D-allose catabolic process"/>
    <property type="evidence" value="ECO:0007669"/>
    <property type="project" value="TreeGrafter"/>
</dbReference>
<gene>
    <name evidence="2" type="ORF">UV20_C0002G0090</name>
</gene>
<organism evidence="2 3">
    <name type="scientific">Candidatus Magasanikbacteria bacterium GW2011_GWA2_42_32</name>
    <dbReference type="NCBI Taxonomy" id="1619039"/>
    <lineage>
        <taxon>Bacteria</taxon>
        <taxon>Candidatus Magasanikiibacteriota</taxon>
    </lineage>
</organism>
<sequence>MENTDKSIFIATDHAGFNLKEEIKNKLKELGYLLEDLTPNQPEPADDYPLVAQKLVSEILKNNGRGILLCGSGNGICMAANKIKGIRAALGYNTQAAKWARTDEDANVLCLAGAVLSPEYATTITKFFLDTPFSNEERYKRRIEELTKLDK</sequence>
<dbReference type="PANTHER" id="PTHR30345">
    <property type="entry name" value="RIBOSE-5-PHOSPHATE ISOMERASE B"/>
    <property type="match status" value="1"/>
</dbReference>
<dbReference type="NCBIfam" id="NF004051">
    <property type="entry name" value="PRK05571.1"/>
    <property type="match status" value="1"/>
</dbReference>
<comment type="similarity">
    <text evidence="1">Belongs to the LacAB/RpiB family.</text>
</comment>
<dbReference type="GO" id="GO:0009052">
    <property type="term" value="P:pentose-phosphate shunt, non-oxidative branch"/>
    <property type="evidence" value="ECO:0007669"/>
    <property type="project" value="TreeGrafter"/>
</dbReference>
<dbReference type="SUPFAM" id="SSF89623">
    <property type="entry name" value="Ribose/Galactose isomerase RpiB/AlsB"/>
    <property type="match status" value="1"/>
</dbReference>
<dbReference type="PIRSF" id="PIRSF005384">
    <property type="entry name" value="RpiB_LacA_B"/>
    <property type="match status" value="1"/>
</dbReference>
<keyword evidence="2" id="KW-0413">Isomerase</keyword>
<accession>A0A0G1CFE7</accession>
<dbReference type="PANTHER" id="PTHR30345:SF0">
    <property type="entry name" value="DNA DAMAGE-REPAIR_TOLERATION PROTEIN DRT102"/>
    <property type="match status" value="1"/>
</dbReference>
<dbReference type="EMBL" id="LCDO01000002">
    <property type="protein sequence ID" value="KKS57301.1"/>
    <property type="molecule type" value="Genomic_DNA"/>
</dbReference>
<dbReference type="Pfam" id="PF02502">
    <property type="entry name" value="LacAB_rpiB"/>
    <property type="match status" value="1"/>
</dbReference>
<evidence type="ECO:0000313" key="2">
    <source>
        <dbReference type="EMBL" id="KKS57301.1"/>
    </source>
</evidence>
<evidence type="ECO:0000313" key="3">
    <source>
        <dbReference type="Proteomes" id="UP000034837"/>
    </source>
</evidence>
<protein>
    <submittedName>
        <fullName evidence="2">Ribose 5-phosphate isomerase B</fullName>
    </submittedName>
</protein>
<reference evidence="2 3" key="1">
    <citation type="journal article" date="2015" name="Nature">
        <title>rRNA introns, odd ribosomes, and small enigmatic genomes across a large radiation of phyla.</title>
        <authorList>
            <person name="Brown C.T."/>
            <person name="Hug L.A."/>
            <person name="Thomas B.C."/>
            <person name="Sharon I."/>
            <person name="Castelle C.J."/>
            <person name="Singh A."/>
            <person name="Wilkins M.J."/>
            <person name="Williams K.H."/>
            <person name="Banfield J.F."/>
        </authorList>
    </citation>
    <scope>NUCLEOTIDE SEQUENCE [LARGE SCALE GENOMIC DNA]</scope>
</reference>
<comment type="caution">
    <text evidence="2">The sequence shown here is derived from an EMBL/GenBank/DDBJ whole genome shotgun (WGS) entry which is preliminary data.</text>
</comment>
<dbReference type="Proteomes" id="UP000034837">
    <property type="component" value="Unassembled WGS sequence"/>
</dbReference>
<dbReference type="AlphaFoldDB" id="A0A0G1CFE7"/>
<dbReference type="InterPro" id="IPR036569">
    <property type="entry name" value="RpiB_LacA_LacB_sf"/>
</dbReference>